<keyword evidence="4" id="KW-1185">Reference proteome</keyword>
<evidence type="ECO:0000313" key="3">
    <source>
        <dbReference type="EMBL" id="MFD0870920.1"/>
    </source>
</evidence>
<keyword evidence="3" id="KW-0328">Glycosyltransferase</keyword>
<proteinExistence type="predicted"/>
<dbReference type="EMBL" id="JBHTIU010000065">
    <property type="protein sequence ID" value="MFD0870920.1"/>
    <property type="molecule type" value="Genomic_DNA"/>
</dbReference>
<dbReference type="RefSeq" id="WP_379289725.1">
    <property type="nucleotide sequence ID" value="NZ_JBHTIU010000065.1"/>
</dbReference>
<dbReference type="GO" id="GO:0016757">
    <property type="term" value="F:glycosyltransferase activity"/>
    <property type="evidence" value="ECO:0007669"/>
    <property type="project" value="UniProtKB-KW"/>
</dbReference>
<accession>A0ABW3DFS5</accession>
<dbReference type="InterPro" id="IPR028098">
    <property type="entry name" value="Glyco_trans_4-like_N"/>
</dbReference>
<dbReference type="CDD" id="cd03801">
    <property type="entry name" value="GT4_PimA-like"/>
    <property type="match status" value="1"/>
</dbReference>
<sequence length="374" mass="40503">MNRERKLKLWVMTNEFHPNIIGGLGVAATHLAKALSNAGLEVTVLCSGDSGAPALMNPGGMQRILRLPKASYYFSRPSQSFKPGAVLRSAAANQCSKPDLIHVHSTEFAAVAAAAGSLYRVPIVYTCHSMVSAGARSPAGQNQAKLIRIASRITVPSKWQAAEIIRLYPGSHTKITVIPHGVNFVSRQANITPAKLLYVGRLIPSKGIEPLIKAIALLSRNRKEVSLTIVGSGKAQYVNHLYTVARNSGIANRIHWMKKSSNDAVQRMYPSYGAVIVPSRKESFCLVALEAMASGVPLVSTLSGGLKEFVSPRNAQVIASLDSSAIARAIAAMWNNPARTKQRVNAAQRTAARYRWPAIALRYQSLFMNLKKGR</sequence>
<dbReference type="Pfam" id="PF13439">
    <property type="entry name" value="Glyco_transf_4"/>
    <property type="match status" value="1"/>
</dbReference>
<comment type="caution">
    <text evidence="3">The sequence shown here is derived from an EMBL/GenBank/DDBJ whole genome shotgun (WGS) entry which is preliminary data.</text>
</comment>
<evidence type="ECO:0000259" key="1">
    <source>
        <dbReference type="Pfam" id="PF00534"/>
    </source>
</evidence>
<dbReference type="EC" id="2.4.-.-" evidence="3"/>
<name>A0ABW3DFS5_9BACL</name>
<evidence type="ECO:0000313" key="4">
    <source>
        <dbReference type="Proteomes" id="UP001597120"/>
    </source>
</evidence>
<dbReference type="Gene3D" id="3.40.50.2000">
    <property type="entry name" value="Glycogen Phosphorylase B"/>
    <property type="match status" value="2"/>
</dbReference>
<protein>
    <submittedName>
        <fullName evidence="3">Glycosyltransferase family 4 protein</fullName>
        <ecNumber evidence="3">2.4.-.-</ecNumber>
    </submittedName>
</protein>
<dbReference type="PANTHER" id="PTHR12526">
    <property type="entry name" value="GLYCOSYLTRANSFERASE"/>
    <property type="match status" value="1"/>
</dbReference>
<evidence type="ECO:0000259" key="2">
    <source>
        <dbReference type="Pfam" id="PF13439"/>
    </source>
</evidence>
<keyword evidence="3" id="KW-0808">Transferase</keyword>
<dbReference type="SUPFAM" id="SSF53756">
    <property type="entry name" value="UDP-Glycosyltransferase/glycogen phosphorylase"/>
    <property type="match status" value="1"/>
</dbReference>
<feature type="domain" description="Glycosyltransferase subfamily 4-like N-terminal" evidence="2">
    <location>
        <begin position="21"/>
        <end position="183"/>
    </location>
</feature>
<gene>
    <name evidence="3" type="ORF">ACFQ03_17405</name>
</gene>
<organism evidence="3 4">
    <name type="scientific">Paenibacillus residui</name>
    <dbReference type="NCBI Taxonomy" id="629724"/>
    <lineage>
        <taxon>Bacteria</taxon>
        <taxon>Bacillati</taxon>
        <taxon>Bacillota</taxon>
        <taxon>Bacilli</taxon>
        <taxon>Bacillales</taxon>
        <taxon>Paenibacillaceae</taxon>
        <taxon>Paenibacillus</taxon>
    </lineage>
</organism>
<dbReference type="Pfam" id="PF00534">
    <property type="entry name" value="Glycos_transf_1"/>
    <property type="match status" value="1"/>
</dbReference>
<reference evidence="4" key="1">
    <citation type="journal article" date="2019" name="Int. J. Syst. Evol. Microbiol.">
        <title>The Global Catalogue of Microorganisms (GCM) 10K type strain sequencing project: providing services to taxonomists for standard genome sequencing and annotation.</title>
        <authorList>
            <consortium name="The Broad Institute Genomics Platform"/>
            <consortium name="The Broad Institute Genome Sequencing Center for Infectious Disease"/>
            <person name="Wu L."/>
            <person name="Ma J."/>
        </authorList>
    </citation>
    <scope>NUCLEOTIDE SEQUENCE [LARGE SCALE GENOMIC DNA]</scope>
    <source>
        <strain evidence="4">CCUG 57263</strain>
    </source>
</reference>
<dbReference type="InterPro" id="IPR001296">
    <property type="entry name" value="Glyco_trans_1"/>
</dbReference>
<feature type="domain" description="Glycosyl transferase family 1" evidence="1">
    <location>
        <begin position="190"/>
        <end position="348"/>
    </location>
</feature>
<dbReference type="Proteomes" id="UP001597120">
    <property type="component" value="Unassembled WGS sequence"/>
</dbReference>